<dbReference type="Proteomes" id="UP000306441">
    <property type="component" value="Unassembled WGS sequence"/>
</dbReference>
<reference evidence="2 3" key="1">
    <citation type="submission" date="2019-04" db="EMBL/GenBank/DDBJ databases">
        <title>Mesorhizobium composti sp. nov., isolated from compost.</title>
        <authorList>
            <person name="Lin S.-Y."/>
            <person name="Hameed A."/>
            <person name="Hsieh Y.-T."/>
            <person name="Young C.-C."/>
        </authorList>
    </citation>
    <scope>NUCLEOTIDE SEQUENCE [LARGE SCALE GENOMIC DNA]</scope>
    <source>
        <strain evidence="2 3">CC-YTH430</strain>
    </source>
</reference>
<protein>
    <submittedName>
        <fullName evidence="2">Uncharacterized protein</fullName>
    </submittedName>
</protein>
<comment type="caution">
    <text evidence="2">The sequence shown here is derived from an EMBL/GenBank/DDBJ whole genome shotgun (WGS) entry which is preliminary data.</text>
</comment>
<name>A0ABY2QBI2_9HYPH</name>
<feature type="compositionally biased region" description="Basic and acidic residues" evidence="1">
    <location>
        <begin position="12"/>
        <end position="26"/>
    </location>
</feature>
<accession>A0ABY2QBI2</accession>
<organism evidence="2 3">
    <name type="scientific">Ollibium composti</name>
    <dbReference type="NCBI Taxonomy" id="2675109"/>
    <lineage>
        <taxon>Bacteria</taxon>
        <taxon>Pseudomonadati</taxon>
        <taxon>Pseudomonadota</taxon>
        <taxon>Alphaproteobacteria</taxon>
        <taxon>Hyphomicrobiales</taxon>
        <taxon>Phyllobacteriaceae</taxon>
        <taxon>Ollibium</taxon>
    </lineage>
</organism>
<sequence>MNAHEIGQHAPADTRRESRSEATCHDSIDYQYGRRVERDGSWSIYHVFTGIPAKIQGLAMTGMSLGRATEGMLYLNRRNEARRREHGRSLARRLPGQEGSACQP</sequence>
<dbReference type="EMBL" id="SSNY01000003">
    <property type="protein sequence ID" value="THF58209.1"/>
    <property type="molecule type" value="Genomic_DNA"/>
</dbReference>
<evidence type="ECO:0000313" key="2">
    <source>
        <dbReference type="EMBL" id="THF58209.1"/>
    </source>
</evidence>
<gene>
    <name evidence="2" type="ORF">E6C48_06230</name>
</gene>
<evidence type="ECO:0000313" key="3">
    <source>
        <dbReference type="Proteomes" id="UP000306441"/>
    </source>
</evidence>
<proteinExistence type="predicted"/>
<feature type="region of interest" description="Disordered" evidence="1">
    <location>
        <begin position="80"/>
        <end position="104"/>
    </location>
</feature>
<evidence type="ECO:0000256" key="1">
    <source>
        <dbReference type="SAM" id="MobiDB-lite"/>
    </source>
</evidence>
<feature type="region of interest" description="Disordered" evidence="1">
    <location>
        <begin position="1"/>
        <end position="26"/>
    </location>
</feature>
<keyword evidence="3" id="KW-1185">Reference proteome</keyword>